<keyword evidence="10 15" id="KW-0378">Hydrolase</keyword>
<feature type="binding site" evidence="15">
    <location>
        <position position="272"/>
    </location>
    <ligand>
        <name>Zn(2+)</name>
        <dbReference type="ChEBI" id="CHEBI:29105"/>
        <note>catalytic</note>
    </ligand>
</feature>
<evidence type="ECO:0000256" key="10">
    <source>
        <dbReference type="ARBA" id="ARBA00022801"/>
    </source>
</evidence>
<comment type="similarity">
    <text evidence="5">In the N-terminal section; belongs to the DHBP synthase family.</text>
</comment>
<keyword evidence="12 15" id="KW-0342">GTP-binding</keyword>
<keyword evidence="8 15" id="KW-0479">Metal-binding</keyword>
<evidence type="ECO:0000256" key="12">
    <source>
        <dbReference type="ARBA" id="ARBA00023134"/>
    </source>
</evidence>
<evidence type="ECO:0000256" key="4">
    <source>
        <dbReference type="ARBA" id="ARBA00004904"/>
    </source>
</evidence>
<sequence>MNEPASGFCSIEEAIAELKAGRMIILVDDENRENEGDLVCAAECVTPQIVNFMVRYACGRLCLAMSKPICERLGLELLPGVNLDPTATPFTHNFDARYGVTTGISAFDRYQTIKVAIADESGPNDLVRDKGHLDGLQAREGGVLVRAGHTEGSVDLARLAGFKEAAVICEILKEDGHMARVPELREYAAQHGLKMCTIADLIKYRWQRERLVNRQIQLKLPTDAGEFDLFAYQSLNSTEPHLALTLGGIGIAKDGCVPVQDEPVLVRVHSECLTGDVLHSALCDCGSQLHHALQQIVQAGRGVLLYMRQEGRGIGLMAKLKAYKLQQEEGLDTVEANQRLGFAADLRHYGIGAQILSDLGVRQIRLLTNNPKKVIGLDSYGLRIVERVPIQIQPNPNNHKYLLTKKSKLGHLLDVLESEAPAITD</sequence>
<evidence type="ECO:0000256" key="14">
    <source>
        <dbReference type="ARBA" id="ARBA00049295"/>
    </source>
</evidence>
<comment type="pathway">
    <text evidence="3 15">Cofactor biosynthesis; riboflavin biosynthesis; 5-amino-6-(D-ribitylamino)uracil from GTP: step 1/4.</text>
</comment>
<feature type="domain" description="GTP cyclohydrolase II" evidence="16">
    <location>
        <begin position="215"/>
        <end position="389"/>
    </location>
</feature>
<evidence type="ECO:0000256" key="3">
    <source>
        <dbReference type="ARBA" id="ARBA00004853"/>
    </source>
</evidence>
<dbReference type="FunFam" id="3.40.50.10990:FF:000001">
    <property type="entry name" value="Riboflavin biosynthesis protein RibBA"/>
    <property type="match status" value="1"/>
</dbReference>
<dbReference type="GO" id="GO:0008270">
    <property type="term" value="F:zinc ion binding"/>
    <property type="evidence" value="ECO:0007669"/>
    <property type="project" value="UniProtKB-UniRule"/>
</dbReference>
<dbReference type="NCBIfam" id="TIGR00506">
    <property type="entry name" value="ribB"/>
    <property type="match status" value="1"/>
</dbReference>
<comment type="function">
    <text evidence="13 15">Catalyzes the conversion of GTP to 2,5-diamino-6-ribosylamino-4(3H)-pyrimidinone 5'-phosphate (DARP), formate and pyrophosphate.</text>
</comment>
<feature type="binding site" evidence="15">
    <location>
        <position position="283"/>
    </location>
    <ligand>
        <name>Zn(2+)</name>
        <dbReference type="ChEBI" id="CHEBI:29105"/>
        <note>catalytic</note>
    </ligand>
</feature>
<comment type="catalytic activity">
    <reaction evidence="1">
        <text>D-ribulose 5-phosphate = (2S)-2-hydroxy-3-oxobutyl phosphate + formate + H(+)</text>
        <dbReference type="Rhea" id="RHEA:18457"/>
        <dbReference type="ChEBI" id="CHEBI:15378"/>
        <dbReference type="ChEBI" id="CHEBI:15740"/>
        <dbReference type="ChEBI" id="CHEBI:58121"/>
        <dbReference type="ChEBI" id="CHEBI:58830"/>
        <dbReference type="EC" id="4.1.99.12"/>
    </reaction>
</comment>
<dbReference type="UniPathway" id="UPA00275">
    <property type="reaction ID" value="UER00399"/>
</dbReference>
<evidence type="ECO:0000313" key="17">
    <source>
        <dbReference type="EMBL" id="VIP04041.1"/>
    </source>
</evidence>
<evidence type="ECO:0000256" key="15">
    <source>
        <dbReference type="HAMAP-Rule" id="MF_00179"/>
    </source>
</evidence>
<dbReference type="GO" id="GO:0005829">
    <property type="term" value="C:cytosol"/>
    <property type="evidence" value="ECO:0007669"/>
    <property type="project" value="TreeGrafter"/>
</dbReference>
<evidence type="ECO:0000256" key="8">
    <source>
        <dbReference type="ARBA" id="ARBA00022723"/>
    </source>
</evidence>
<comment type="function">
    <text evidence="2">Catalyzes the conversion of D-ribulose 5-phosphate to formate and 3,4-dihydroxy-2-butanone 4-phosphate.</text>
</comment>
<dbReference type="GO" id="GO:0008686">
    <property type="term" value="F:3,4-dihydroxy-2-butanone-4-phosphate synthase activity"/>
    <property type="evidence" value="ECO:0007669"/>
    <property type="project" value="UniProtKB-EC"/>
</dbReference>
<dbReference type="KEGG" id="tim:GMBLW1_51520"/>
<dbReference type="InParanoid" id="A0A6C2YRQ8"/>
<evidence type="ECO:0000256" key="2">
    <source>
        <dbReference type="ARBA" id="ARBA00002284"/>
    </source>
</evidence>
<dbReference type="EMBL" id="LR593887">
    <property type="protein sequence ID" value="VTS05449.1"/>
    <property type="molecule type" value="Genomic_DNA"/>
</dbReference>
<dbReference type="InterPro" id="IPR017945">
    <property type="entry name" value="DHBP_synth_RibB-like_a/b_dom"/>
</dbReference>
<dbReference type="InterPro" id="IPR000926">
    <property type="entry name" value="RibA"/>
</dbReference>
<reference evidence="17" key="1">
    <citation type="submission" date="2019-04" db="EMBL/GenBank/DDBJ databases">
        <authorList>
            <consortium name="Science for Life Laboratories"/>
        </authorList>
    </citation>
    <scope>NUCLEOTIDE SEQUENCE</scope>
    <source>
        <strain evidence="17">MBLW1</strain>
    </source>
</reference>
<organism evidence="17">
    <name type="scientific">Tuwongella immobilis</name>
    <dbReference type="NCBI Taxonomy" id="692036"/>
    <lineage>
        <taxon>Bacteria</taxon>
        <taxon>Pseudomonadati</taxon>
        <taxon>Planctomycetota</taxon>
        <taxon>Planctomycetia</taxon>
        <taxon>Gemmatales</taxon>
        <taxon>Gemmataceae</taxon>
        <taxon>Tuwongella</taxon>
    </lineage>
</organism>
<dbReference type="PANTHER" id="PTHR21327:SF18">
    <property type="entry name" value="3,4-DIHYDROXY-2-BUTANONE 4-PHOSPHATE SYNTHASE"/>
    <property type="match status" value="1"/>
</dbReference>
<evidence type="ECO:0000256" key="1">
    <source>
        <dbReference type="ARBA" id="ARBA00000141"/>
    </source>
</evidence>
<dbReference type="HAMAP" id="MF_00179">
    <property type="entry name" value="RibA"/>
    <property type="match status" value="1"/>
</dbReference>
<protein>
    <recommendedName>
        <fullName evidence="15">GTP cyclohydrolase-2</fullName>
        <ecNumber evidence="15">3.5.4.25</ecNumber>
    </recommendedName>
    <alternativeName>
        <fullName evidence="15">GTP cyclohydrolase II</fullName>
    </alternativeName>
</protein>
<dbReference type="Gene3D" id="3.90.870.10">
    <property type="entry name" value="DHBP synthase"/>
    <property type="match status" value="1"/>
</dbReference>
<dbReference type="PANTHER" id="PTHR21327">
    <property type="entry name" value="GTP CYCLOHYDROLASE II-RELATED"/>
    <property type="match status" value="1"/>
</dbReference>
<dbReference type="InterPro" id="IPR000422">
    <property type="entry name" value="DHBP_synthase_RibB"/>
</dbReference>
<evidence type="ECO:0000256" key="7">
    <source>
        <dbReference type="ARBA" id="ARBA00022619"/>
    </source>
</evidence>
<evidence type="ECO:0000259" key="16">
    <source>
        <dbReference type="Pfam" id="PF00925"/>
    </source>
</evidence>
<comment type="cofactor">
    <cofactor evidence="15">
        <name>Zn(2+)</name>
        <dbReference type="ChEBI" id="CHEBI:29105"/>
    </cofactor>
    <text evidence="15">Binds 1 zinc ion per subunit.</text>
</comment>
<dbReference type="NCBIfam" id="TIGR00505">
    <property type="entry name" value="ribA"/>
    <property type="match status" value="1"/>
</dbReference>
<dbReference type="SUPFAM" id="SSF142695">
    <property type="entry name" value="RibA-like"/>
    <property type="match status" value="1"/>
</dbReference>
<accession>A0A6C2YRQ8</accession>
<evidence type="ECO:0000256" key="11">
    <source>
        <dbReference type="ARBA" id="ARBA00022833"/>
    </source>
</evidence>
<dbReference type="SUPFAM" id="SSF55821">
    <property type="entry name" value="YrdC/RibB"/>
    <property type="match status" value="1"/>
</dbReference>
<keyword evidence="18" id="KW-1185">Reference proteome</keyword>
<dbReference type="Gene3D" id="3.40.50.10990">
    <property type="entry name" value="GTP cyclohydrolase II"/>
    <property type="match status" value="1"/>
</dbReference>
<dbReference type="InterPro" id="IPR032677">
    <property type="entry name" value="GTP_cyclohydro_II"/>
</dbReference>
<evidence type="ECO:0000256" key="6">
    <source>
        <dbReference type="ARBA" id="ARBA00008976"/>
    </source>
</evidence>
<dbReference type="GO" id="GO:0003935">
    <property type="term" value="F:GTP cyclohydrolase II activity"/>
    <property type="evidence" value="ECO:0007669"/>
    <property type="project" value="UniProtKB-UniRule"/>
</dbReference>
<dbReference type="GO" id="GO:0009231">
    <property type="term" value="P:riboflavin biosynthetic process"/>
    <property type="evidence" value="ECO:0007669"/>
    <property type="project" value="UniProtKB-UniRule"/>
</dbReference>
<name>A0A6C2YRQ8_9BACT</name>
<comment type="similarity">
    <text evidence="6">In the C-terminal section; belongs to the GTP cyclohydrolase II family.</text>
</comment>
<evidence type="ECO:0000256" key="5">
    <source>
        <dbReference type="ARBA" id="ARBA00005520"/>
    </source>
</evidence>
<dbReference type="RefSeq" id="WP_232056256.1">
    <property type="nucleotide sequence ID" value="NZ_LR593887.1"/>
</dbReference>
<dbReference type="GO" id="GO:0005525">
    <property type="term" value="F:GTP binding"/>
    <property type="evidence" value="ECO:0007669"/>
    <property type="project" value="UniProtKB-KW"/>
</dbReference>
<comment type="pathway">
    <text evidence="4">Cofactor biosynthesis; riboflavin biosynthesis; 2-hydroxy-3-oxobutyl phosphate from D-ribulose 5-phosphate: step 1/1.</text>
</comment>
<evidence type="ECO:0000313" key="18">
    <source>
        <dbReference type="Proteomes" id="UP000464378"/>
    </source>
</evidence>
<dbReference type="CDD" id="cd00641">
    <property type="entry name" value="GTP_cyclohydro2"/>
    <property type="match status" value="1"/>
</dbReference>
<dbReference type="EMBL" id="LR586016">
    <property type="protein sequence ID" value="VIP04041.1"/>
    <property type="molecule type" value="Genomic_DNA"/>
</dbReference>
<proteinExistence type="inferred from homology"/>
<keyword evidence="7 15" id="KW-0686">Riboflavin biosynthesis</keyword>
<comment type="catalytic activity">
    <reaction evidence="14 15">
        <text>GTP + 4 H2O = 2,5-diamino-6-hydroxy-4-(5-phosphoribosylamino)-pyrimidine + formate + 2 phosphate + 3 H(+)</text>
        <dbReference type="Rhea" id="RHEA:23704"/>
        <dbReference type="ChEBI" id="CHEBI:15377"/>
        <dbReference type="ChEBI" id="CHEBI:15378"/>
        <dbReference type="ChEBI" id="CHEBI:15740"/>
        <dbReference type="ChEBI" id="CHEBI:37565"/>
        <dbReference type="ChEBI" id="CHEBI:43474"/>
        <dbReference type="ChEBI" id="CHEBI:58614"/>
        <dbReference type="EC" id="3.5.4.25"/>
    </reaction>
</comment>
<dbReference type="AlphaFoldDB" id="A0A6C2YRQ8"/>
<evidence type="ECO:0000256" key="9">
    <source>
        <dbReference type="ARBA" id="ARBA00022741"/>
    </source>
</evidence>
<gene>
    <name evidence="15" type="primary">ribA</name>
    <name evidence="17" type="ORF">GMBLW1_51520</name>
</gene>
<feature type="binding site" evidence="15">
    <location>
        <position position="368"/>
    </location>
    <ligand>
        <name>GTP</name>
        <dbReference type="ChEBI" id="CHEBI:37565"/>
    </ligand>
</feature>
<feature type="active site" description="Nucleophile" evidence="15">
    <location>
        <position position="347"/>
    </location>
</feature>
<evidence type="ECO:0000256" key="13">
    <source>
        <dbReference type="ARBA" id="ARBA00043932"/>
    </source>
</evidence>
<keyword evidence="11 15" id="KW-0862">Zinc</keyword>
<comment type="similarity">
    <text evidence="15">Belongs to the GTP cyclohydrolase II family.</text>
</comment>
<feature type="binding site" evidence="15">
    <location>
        <position position="285"/>
    </location>
    <ligand>
        <name>Zn(2+)</name>
        <dbReference type="ChEBI" id="CHEBI:29105"/>
        <note>catalytic</note>
    </ligand>
</feature>
<dbReference type="Pfam" id="PF00925">
    <property type="entry name" value="GTP_cyclohydro2"/>
    <property type="match status" value="1"/>
</dbReference>
<feature type="binding site" evidence="15">
    <location>
        <begin position="310"/>
        <end position="312"/>
    </location>
    <ligand>
        <name>GTP</name>
        <dbReference type="ChEBI" id="CHEBI:37565"/>
    </ligand>
</feature>
<dbReference type="Pfam" id="PF00926">
    <property type="entry name" value="DHBP_synthase"/>
    <property type="match status" value="1"/>
</dbReference>
<dbReference type="Proteomes" id="UP000464378">
    <property type="component" value="Chromosome"/>
</dbReference>
<feature type="binding site" evidence="15">
    <location>
        <position position="288"/>
    </location>
    <ligand>
        <name>GTP</name>
        <dbReference type="ChEBI" id="CHEBI:37565"/>
    </ligand>
</feature>
<dbReference type="InterPro" id="IPR036144">
    <property type="entry name" value="RibA-like_sf"/>
</dbReference>
<feature type="binding site" evidence="15">
    <location>
        <position position="333"/>
    </location>
    <ligand>
        <name>GTP</name>
        <dbReference type="ChEBI" id="CHEBI:37565"/>
    </ligand>
</feature>
<dbReference type="NCBIfam" id="NF001591">
    <property type="entry name" value="PRK00393.1"/>
    <property type="match status" value="1"/>
</dbReference>
<dbReference type="PIRSF" id="PIRSF001259">
    <property type="entry name" value="RibA"/>
    <property type="match status" value="1"/>
</dbReference>
<feature type="binding site" evidence="15">
    <location>
        <begin position="267"/>
        <end position="271"/>
    </location>
    <ligand>
        <name>GTP</name>
        <dbReference type="ChEBI" id="CHEBI:37565"/>
    </ligand>
</feature>
<dbReference type="EC" id="3.5.4.25" evidence="15"/>
<feature type="binding site" evidence="15">
    <location>
        <position position="373"/>
    </location>
    <ligand>
        <name>GTP</name>
        <dbReference type="ChEBI" id="CHEBI:37565"/>
    </ligand>
</feature>
<keyword evidence="9 15" id="KW-0547">Nucleotide-binding</keyword>
<feature type="active site" description="Proton acceptor" evidence="15">
    <location>
        <position position="345"/>
    </location>
</feature>